<dbReference type="Proteomes" id="UP000544090">
    <property type="component" value="Unassembled WGS sequence"/>
</dbReference>
<feature type="chain" id="PRO_5039729134" description="MFS transporter" evidence="2">
    <location>
        <begin position="29"/>
        <end position="204"/>
    </location>
</feature>
<feature type="signal peptide" evidence="2">
    <location>
        <begin position="1"/>
        <end position="28"/>
    </location>
</feature>
<accession>A0A7X6QM47</accession>
<keyword evidence="2" id="KW-0732">Signal</keyword>
<evidence type="ECO:0000256" key="2">
    <source>
        <dbReference type="SAM" id="SignalP"/>
    </source>
</evidence>
<protein>
    <recommendedName>
        <fullName evidence="5">MFS transporter</fullName>
    </recommendedName>
</protein>
<keyword evidence="4" id="KW-1185">Reference proteome</keyword>
<dbReference type="EMBL" id="JAAZSQ010000024">
    <property type="protein sequence ID" value="NKX56417.1"/>
    <property type="molecule type" value="Genomic_DNA"/>
</dbReference>
<sequence>MGTGPRWRLLRSAAVAAAALSLSAAAHVAGGGTLPEPGILAALAALILLPATVLAGRKLGPASLAGMLGAGQLALHEAFAALGVSGHCMPEGPAAAIHAGHTFPGAVASLDCAAAGSVAHAAGGPDMAAAHVLATVLTGLMLLKGEDALWALAAWLRPLAALPAAVVLPPAVRPARPPEAPLLVRPLFHYRLDPLRGPPAPAFR</sequence>
<comment type="caution">
    <text evidence="3">The sequence shown here is derived from an EMBL/GenBank/DDBJ whole genome shotgun (WGS) entry which is preliminary data.</text>
</comment>
<reference evidence="3 4" key="1">
    <citation type="submission" date="2020-04" db="EMBL/GenBank/DDBJ databases">
        <title>Arthrobacter sp. nov.</title>
        <authorList>
            <person name="Liu S."/>
        </authorList>
    </citation>
    <scope>NUCLEOTIDE SEQUENCE [LARGE SCALE GENOMIC DNA]</scope>
    <source>
        <strain evidence="3 4">E918</strain>
    </source>
</reference>
<dbReference type="AlphaFoldDB" id="A0A7X6QM47"/>
<keyword evidence="1" id="KW-1133">Transmembrane helix</keyword>
<evidence type="ECO:0000313" key="4">
    <source>
        <dbReference type="Proteomes" id="UP000544090"/>
    </source>
</evidence>
<evidence type="ECO:0000313" key="3">
    <source>
        <dbReference type="EMBL" id="NKX56417.1"/>
    </source>
</evidence>
<proteinExistence type="predicted"/>
<name>A0A7X6QM47_9MICC</name>
<keyword evidence="1" id="KW-0812">Transmembrane</keyword>
<feature type="transmembrane region" description="Helical" evidence="1">
    <location>
        <begin position="38"/>
        <end position="56"/>
    </location>
</feature>
<keyword evidence="1" id="KW-0472">Membrane</keyword>
<dbReference type="RefSeq" id="WP_168488676.1">
    <property type="nucleotide sequence ID" value="NZ_JAAZSQ010000024.1"/>
</dbReference>
<evidence type="ECO:0008006" key="5">
    <source>
        <dbReference type="Google" id="ProtNLM"/>
    </source>
</evidence>
<evidence type="ECO:0000256" key="1">
    <source>
        <dbReference type="SAM" id="Phobius"/>
    </source>
</evidence>
<gene>
    <name evidence="3" type="ORF">HGG74_18185</name>
</gene>
<organism evidence="3 4">
    <name type="scientific">Arthrobacter mobilis</name>
    <dbReference type="NCBI Taxonomy" id="2724944"/>
    <lineage>
        <taxon>Bacteria</taxon>
        <taxon>Bacillati</taxon>
        <taxon>Actinomycetota</taxon>
        <taxon>Actinomycetes</taxon>
        <taxon>Micrococcales</taxon>
        <taxon>Micrococcaceae</taxon>
        <taxon>Arthrobacter</taxon>
    </lineage>
</organism>